<evidence type="ECO:0000256" key="2">
    <source>
        <dbReference type="ARBA" id="ARBA00023242"/>
    </source>
</evidence>
<feature type="domain" description="Chromo" evidence="4">
    <location>
        <begin position="32"/>
        <end position="96"/>
    </location>
</feature>
<dbReference type="SMART" id="SM00298">
    <property type="entry name" value="CHROMO"/>
    <property type="match status" value="1"/>
</dbReference>
<evidence type="ECO:0000256" key="3">
    <source>
        <dbReference type="SAM" id="MobiDB-lite"/>
    </source>
</evidence>
<dbReference type="Gene3D" id="2.40.50.40">
    <property type="match status" value="1"/>
</dbReference>
<feature type="compositionally biased region" description="Basic residues" evidence="3">
    <location>
        <begin position="42"/>
        <end position="51"/>
    </location>
</feature>
<dbReference type="Pfam" id="PF00385">
    <property type="entry name" value="Chromo"/>
    <property type="match status" value="1"/>
</dbReference>
<feature type="region of interest" description="Disordered" evidence="3">
    <location>
        <begin position="28"/>
        <end position="57"/>
    </location>
</feature>
<comment type="caution">
    <text evidence="5">The sequence shown here is derived from an EMBL/GenBank/DDBJ whole genome shotgun (WGS) entry which is preliminary data.</text>
</comment>
<feature type="compositionally biased region" description="Basic and acidic residues" evidence="3">
    <location>
        <begin position="199"/>
        <end position="209"/>
    </location>
</feature>
<dbReference type="GO" id="GO:0006338">
    <property type="term" value="P:chromatin remodeling"/>
    <property type="evidence" value="ECO:0007669"/>
    <property type="project" value="UniProtKB-ARBA"/>
</dbReference>
<reference evidence="5" key="1">
    <citation type="submission" date="2022-07" db="EMBL/GenBank/DDBJ databases">
        <title>The genome of Lyophyllum shimeji provides insight into the initial evolution of ectomycorrhizal fungal genome.</title>
        <authorList>
            <person name="Kobayashi Y."/>
            <person name="Shibata T."/>
            <person name="Hirakawa H."/>
            <person name="Shigenobu S."/>
            <person name="Nishiyama T."/>
            <person name="Yamada A."/>
            <person name="Hasebe M."/>
            <person name="Kawaguchi M."/>
        </authorList>
    </citation>
    <scope>NUCLEOTIDE SEQUENCE</scope>
    <source>
        <strain evidence="5">AT787</strain>
    </source>
</reference>
<dbReference type="SUPFAM" id="SSF54160">
    <property type="entry name" value="Chromo domain-like"/>
    <property type="match status" value="1"/>
</dbReference>
<evidence type="ECO:0000256" key="1">
    <source>
        <dbReference type="ARBA" id="ARBA00004123"/>
    </source>
</evidence>
<gene>
    <name evidence="5" type="ORF">LshimejAT787_0104610</name>
</gene>
<feature type="compositionally biased region" description="Basic residues" evidence="3">
    <location>
        <begin position="145"/>
        <end position="155"/>
    </location>
</feature>
<feature type="compositionally biased region" description="Pro residues" evidence="3">
    <location>
        <begin position="330"/>
        <end position="344"/>
    </location>
</feature>
<dbReference type="PANTHER" id="PTHR22812">
    <property type="entry name" value="CHROMOBOX PROTEIN"/>
    <property type="match status" value="1"/>
</dbReference>
<dbReference type="Proteomes" id="UP001063166">
    <property type="component" value="Unassembled WGS sequence"/>
</dbReference>
<protein>
    <recommendedName>
        <fullName evidence="4">Chromo domain-containing protein</fullName>
    </recommendedName>
</protein>
<accession>A0A9P3PCZ7</accession>
<dbReference type="InterPro" id="IPR016197">
    <property type="entry name" value="Chromo-like_dom_sf"/>
</dbReference>
<dbReference type="EMBL" id="BRPK01000001">
    <property type="protein sequence ID" value="GLB33577.1"/>
    <property type="molecule type" value="Genomic_DNA"/>
</dbReference>
<comment type="subcellular location">
    <subcellularLocation>
        <location evidence="1">Nucleus</location>
    </subcellularLocation>
</comment>
<keyword evidence="2" id="KW-0539">Nucleus</keyword>
<feature type="region of interest" description="Disordered" evidence="3">
    <location>
        <begin position="136"/>
        <end position="294"/>
    </location>
</feature>
<sequence length="998" mass="111099">MGNSKKKEDSQEETFHVEVIEKARVAAVPSDEDYEDDVETKKKGKKKGKGKAKADKPAARWEYYVKWANYSRKHNTWEPEGNVAGCQRLLASFWEEIGTDNADYFIGYEVAASKEWIRREKDYFAREYEAEGLQAKARAEEAKRQKASAKRKRKSASAEVAGVSASKKSKSRTTSLALSDSDSDSDDDIPLIAKQKLGKKAESSDDLPARKKLKTETSISVATDPGRSKPKETPVAGQHELAASIFSEPLPAPAVGSQIPRPLPPPPPPKSRPSSAKPSPTVPASIPWRPSNPHAKLVVMESENIASGSGISTKQRLAQGALAPTRPNAIPLPAPKQKVPPPPLRINSGGMMNLSFKKKPPATPVLGLGGSFATEDNRSTLATQSPVADQEPTLAALNARLSPVPQEDYIMHGLEDEPLYPGPPAVTERPSPARPHVAPELSAAERFLQTFMPPALAAPLIPAVEQPFEPQPPRPLVPKKLPPPTPKIPKRWTWSGGVFSEAKPSEPIFHATFSDATEPVQGGMRFSIALATMDRLYLPSFHDAADLDSILPACKGPHQFARLGPKENDDVQPLQIFSTYMSKMQKIILLPISLDNTVIAHIILFHHSTTLATRRFRPPMVLQRAGTLVAALVPWDLMSGQLTKHSRKPPNTYLPVNADLDEAMISDEIRWTRSIRTKSTYHHALRILKFPKWLHDYLLAEGRERTFWVWWEGGDGTKKKAGMETHLLHAIMEQCRARKVRQNLAEARIVFVHVGALRTLFKRQGVLEIIAGCPHIQFYTYGTHETVPPEYWGVREIYPCGGIVTFTPKAILDDPIGVLHRISQIHSHPLWECYILPSALGMVAKLHLQTGNDDPLALCDREPFAGLLDAIENGELSLLTSPPPYELSPTRTNDPRQGWLRKHWSHRPHGPLSVLQSCIDVFNSSYANIQQVQWPATIHASISEDLANMRCQPIFMQHYRRYVVLESPQERRVPVPDGLEWTTTAKFDFKDDFFPRQE</sequence>
<feature type="region of interest" description="Disordered" evidence="3">
    <location>
        <begin position="325"/>
        <end position="347"/>
    </location>
</feature>
<organism evidence="5 6">
    <name type="scientific">Lyophyllum shimeji</name>
    <name type="common">Hon-shimeji</name>
    <name type="synonym">Tricholoma shimeji</name>
    <dbReference type="NCBI Taxonomy" id="47721"/>
    <lineage>
        <taxon>Eukaryota</taxon>
        <taxon>Fungi</taxon>
        <taxon>Dikarya</taxon>
        <taxon>Basidiomycota</taxon>
        <taxon>Agaricomycotina</taxon>
        <taxon>Agaricomycetes</taxon>
        <taxon>Agaricomycetidae</taxon>
        <taxon>Agaricales</taxon>
        <taxon>Tricholomatineae</taxon>
        <taxon>Lyophyllaceae</taxon>
        <taxon>Lyophyllum</taxon>
    </lineage>
</organism>
<dbReference type="GO" id="GO:0005634">
    <property type="term" value="C:nucleus"/>
    <property type="evidence" value="ECO:0007669"/>
    <property type="project" value="UniProtKB-SubCell"/>
</dbReference>
<dbReference type="PROSITE" id="PS50013">
    <property type="entry name" value="CHROMO_2"/>
    <property type="match status" value="1"/>
</dbReference>
<dbReference type="OrthoDB" id="433924at2759"/>
<dbReference type="AlphaFoldDB" id="A0A9P3PCZ7"/>
<keyword evidence="6" id="KW-1185">Reference proteome</keyword>
<feature type="compositionally biased region" description="Pro residues" evidence="3">
    <location>
        <begin position="261"/>
        <end position="271"/>
    </location>
</feature>
<name>A0A9P3PCZ7_LYOSH</name>
<dbReference type="InterPro" id="IPR000953">
    <property type="entry name" value="Chromo/chromo_shadow_dom"/>
</dbReference>
<dbReference type="InterPro" id="IPR023779">
    <property type="entry name" value="Chromodomain_CS"/>
</dbReference>
<evidence type="ECO:0000313" key="5">
    <source>
        <dbReference type="EMBL" id="GLB33577.1"/>
    </source>
</evidence>
<dbReference type="InterPro" id="IPR023780">
    <property type="entry name" value="Chromo_domain"/>
</dbReference>
<proteinExistence type="predicted"/>
<dbReference type="InterPro" id="IPR051219">
    <property type="entry name" value="Heterochromatin_chromo-domain"/>
</dbReference>
<feature type="compositionally biased region" description="Low complexity" evidence="3">
    <location>
        <begin position="157"/>
        <end position="180"/>
    </location>
</feature>
<dbReference type="CDD" id="cd18968">
    <property type="entry name" value="chromodomain"/>
    <property type="match status" value="1"/>
</dbReference>
<dbReference type="PROSITE" id="PS00598">
    <property type="entry name" value="CHROMO_1"/>
    <property type="match status" value="1"/>
</dbReference>
<evidence type="ECO:0000313" key="6">
    <source>
        <dbReference type="Proteomes" id="UP001063166"/>
    </source>
</evidence>
<evidence type="ECO:0000259" key="4">
    <source>
        <dbReference type="PROSITE" id="PS50013"/>
    </source>
</evidence>